<dbReference type="GO" id="GO:0005737">
    <property type="term" value="C:cytoplasm"/>
    <property type="evidence" value="ECO:0007669"/>
    <property type="project" value="UniProtKB-SubCell"/>
</dbReference>
<accession>A0A1I0B5N1</accession>
<dbReference type="PROSITE" id="PS00617">
    <property type="entry name" value="RECF_1"/>
    <property type="match status" value="1"/>
</dbReference>
<dbReference type="InterPro" id="IPR027417">
    <property type="entry name" value="P-loop_NTPase"/>
</dbReference>
<name>A0A1I0B5N1_9FIRM</name>
<dbReference type="Pfam" id="PF02463">
    <property type="entry name" value="SMC_N"/>
    <property type="match status" value="1"/>
</dbReference>
<dbReference type="AlphaFoldDB" id="A0A1I0B5N1"/>
<evidence type="ECO:0000256" key="4">
    <source>
        <dbReference type="ARBA" id="ARBA00022490"/>
    </source>
</evidence>
<evidence type="ECO:0000256" key="9">
    <source>
        <dbReference type="ARBA" id="ARBA00023125"/>
    </source>
</evidence>
<dbReference type="GO" id="GO:0006260">
    <property type="term" value="P:DNA replication"/>
    <property type="evidence" value="ECO:0007669"/>
    <property type="project" value="UniProtKB-UniRule"/>
</dbReference>
<dbReference type="InterPro" id="IPR018078">
    <property type="entry name" value="DNA-binding_RecF_CS"/>
</dbReference>
<keyword evidence="7 12" id="KW-0227">DNA damage</keyword>
<dbReference type="InterPro" id="IPR003395">
    <property type="entry name" value="RecF/RecN/SMC_N"/>
</dbReference>
<evidence type="ECO:0000256" key="2">
    <source>
        <dbReference type="ARBA" id="ARBA00008016"/>
    </source>
</evidence>
<keyword evidence="4 12" id="KW-0963">Cytoplasm</keyword>
<dbReference type="InterPro" id="IPR001238">
    <property type="entry name" value="DNA-binding_RecF"/>
</dbReference>
<keyword evidence="11 12" id="KW-0742">SOS response</keyword>
<comment type="subcellular location">
    <subcellularLocation>
        <location evidence="1 12 13">Cytoplasm</location>
    </subcellularLocation>
</comment>
<organism evidence="15 16">
    <name type="scientific">Anaerobranca gottschalkii DSM 13577</name>
    <dbReference type="NCBI Taxonomy" id="1120990"/>
    <lineage>
        <taxon>Bacteria</taxon>
        <taxon>Bacillati</taxon>
        <taxon>Bacillota</taxon>
        <taxon>Clostridia</taxon>
        <taxon>Eubacteriales</taxon>
        <taxon>Proteinivoracaceae</taxon>
        <taxon>Anaerobranca</taxon>
    </lineage>
</organism>
<evidence type="ECO:0000256" key="8">
    <source>
        <dbReference type="ARBA" id="ARBA00022840"/>
    </source>
</evidence>
<dbReference type="Proteomes" id="UP000243819">
    <property type="component" value="Unassembled WGS sequence"/>
</dbReference>
<dbReference type="GO" id="GO:0006302">
    <property type="term" value="P:double-strand break repair"/>
    <property type="evidence" value="ECO:0007669"/>
    <property type="project" value="TreeGrafter"/>
</dbReference>
<keyword evidence="5 12" id="KW-0235">DNA replication</keyword>
<dbReference type="NCBIfam" id="TIGR00611">
    <property type="entry name" value="recf"/>
    <property type="match status" value="1"/>
</dbReference>
<keyword evidence="16" id="KW-1185">Reference proteome</keyword>
<evidence type="ECO:0000256" key="7">
    <source>
        <dbReference type="ARBA" id="ARBA00022763"/>
    </source>
</evidence>
<dbReference type="HAMAP" id="MF_00365">
    <property type="entry name" value="RecF"/>
    <property type="match status" value="1"/>
</dbReference>
<dbReference type="GO" id="GO:0005524">
    <property type="term" value="F:ATP binding"/>
    <property type="evidence" value="ECO:0007669"/>
    <property type="project" value="UniProtKB-UniRule"/>
</dbReference>
<evidence type="ECO:0000256" key="6">
    <source>
        <dbReference type="ARBA" id="ARBA00022741"/>
    </source>
</evidence>
<evidence type="ECO:0000256" key="10">
    <source>
        <dbReference type="ARBA" id="ARBA00023204"/>
    </source>
</evidence>
<keyword evidence="6 12" id="KW-0547">Nucleotide-binding</keyword>
<dbReference type="PANTHER" id="PTHR32182:SF0">
    <property type="entry name" value="DNA REPLICATION AND REPAIR PROTEIN RECF"/>
    <property type="match status" value="1"/>
</dbReference>
<dbReference type="InterPro" id="IPR042174">
    <property type="entry name" value="RecF_2"/>
</dbReference>
<feature type="binding site" evidence="12">
    <location>
        <begin position="30"/>
        <end position="37"/>
    </location>
    <ligand>
        <name>ATP</name>
        <dbReference type="ChEBI" id="CHEBI:30616"/>
    </ligand>
</feature>
<dbReference type="GO" id="GO:0000731">
    <property type="term" value="P:DNA synthesis involved in DNA repair"/>
    <property type="evidence" value="ECO:0007669"/>
    <property type="project" value="TreeGrafter"/>
</dbReference>
<sequence>MYIKNIQLNNFRNYTNLKIDFEKNINIFVGNNAQGKTNLLEAIYFLALGKSPRNHIKDDLIQWQKQYFYIKGTIIEDDCSTTIEMGLNKNNNKIIKVNGVEKKSFAEVLGLFNVVIFSPEDLLLIKGSPNTRRNFLDGEISQIFPYYAKLLNQYNRIILNRNSILKTNKNELQKTIDVFDIQLAKVASEIIKKRLDILERIKILSNLIHRKLTDNQENLEIEYHSSLGIKELSKISKEEMENIFLQKYRESLATDLRNKVTSIGPHRDDLIIKINGYNVKKYGSQGQQRTAVLSLKIAELELFVSYKGNYPVLLLDDVLSELDEKRRTFLIKNIKNKIQTFITTTDKDNLISNSGKIFKIEKGNILNES</sequence>
<evidence type="ECO:0000256" key="11">
    <source>
        <dbReference type="ARBA" id="ARBA00023236"/>
    </source>
</evidence>
<comment type="function">
    <text evidence="12 13">The RecF protein is involved in DNA metabolism; it is required for DNA replication and normal SOS inducibility. RecF binds preferentially to single-stranded, linear DNA. It also seems to bind ATP.</text>
</comment>
<evidence type="ECO:0000256" key="1">
    <source>
        <dbReference type="ARBA" id="ARBA00004496"/>
    </source>
</evidence>
<dbReference type="Gene3D" id="1.20.1050.90">
    <property type="entry name" value="RecF/RecN/SMC, N-terminal domain"/>
    <property type="match status" value="1"/>
</dbReference>
<keyword evidence="9 12" id="KW-0238">DNA-binding</keyword>
<evidence type="ECO:0000256" key="3">
    <source>
        <dbReference type="ARBA" id="ARBA00020170"/>
    </source>
</evidence>
<evidence type="ECO:0000313" key="16">
    <source>
        <dbReference type="Proteomes" id="UP000243819"/>
    </source>
</evidence>
<dbReference type="SUPFAM" id="SSF52540">
    <property type="entry name" value="P-loop containing nucleoside triphosphate hydrolases"/>
    <property type="match status" value="1"/>
</dbReference>
<feature type="domain" description="RecF/RecN/SMC N-terminal" evidence="14">
    <location>
        <begin position="2"/>
        <end position="361"/>
    </location>
</feature>
<evidence type="ECO:0000313" key="15">
    <source>
        <dbReference type="EMBL" id="SET01425.1"/>
    </source>
</evidence>
<dbReference type="OrthoDB" id="9803889at2"/>
<dbReference type="EMBL" id="FOIF01000031">
    <property type="protein sequence ID" value="SET01425.1"/>
    <property type="molecule type" value="Genomic_DNA"/>
</dbReference>
<evidence type="ECO:0000259" key="14">
    <source>
        <dbReference type="Pfam" id="PF02463"/>
    </source>
</evidence>
<comment type="similarity">
    <text evidence="2 12 13">Belongs to the RecF family.</text>
</comment>
<keyword evidence="10 12" id="KW-0234">DNA repair</keyword>
<protein>
    <recommendedName>
        <fullName evidence="3 12">DNA replication and repair protein RecF</fullName>
    </recommendedName>
</protein>
<dbReference type="STRING" id="1120990.SAMN03080614_103120"/>
<proteinExistence type="inferred from homology"/>
<dbReference type="Gene3D" id="3.40.50.300">
    <property type="entry name" value="P-loop containing nucleotide triphosphate hydrolases"/>
    <property type="match status" value="1"/>
</dbReference>
<evidence type="ECO:0000256" key="5">
    <source>
        <dbReference type="ARBA" id="ARBA00022705"/>
    </source>
</evidence>
<dbReference type="GO" id="GO:0009432">
    <property type="term" value="P:SOS response"/>
    <property type="evidence" value="ECO:0007669"/>
    <property type="project" value="UniProtKB-UniRule"/>
</dbReference>
<keyword evidence="8 12" id="KW-0067">ATP-binding</keyword>
<dbReference type="GO" id="GO:0003697">
    <property type="term" value="F:single-stranded DNA binding"/>
    <property type="evidence" value="ECO:0007669"/>
    <property type="project" value="UniProtKB-UniRule"/>
</dbReference>
<dbReference type="PANTHER" id="PTHR32182">
    <property type="entry name" value="DNA REPLICATION AND REPAIR PROTEIN RECF"/>
    <property type="match status" value="1"/>
</dbReference>
<reference evidence="16" key="1">
    <citation type="submission" date="2016-10" db="EMBL/GenBank/DDBJ databases">
        <authorList>
            <person name="Varghese N."/>
            <person name="Submissions S."/>
        </authorList>
    </citation>
    <scope>NUCLEOTIDE SEQUENCE [LARGE SCALE GENOMIC DNA]</scope>
    <source>
        <strain evidence="16">DSM 13577</strain>
    </source>
</reference>
<evidence type="ECO:0000256" key="12">
    <source>
        <dbReference type="HAMAP-Rule" id="MF_00365"/>
    </source>
</evidence>
<dbReference type="CDD" id="cd03242">
    <property type="entry name" value="ABC_RecF"/>
    <property type="match status" value="1"/>
</dbReference>
<dbReference type="PROSITE" id="PS00618">
    <property type="entry name" value="RECF_2"/>
    <property type="match status" value="1"/>
</dbReference>
<dbReference type="RefSeq" id="WP_091350985.1">
    <property type="nucleotide sequence ID" value="NZ_FOIF01000031.1"/>
</dbReference>
<gene>
    <name evidence="12" type="primary">recF</name>
    <name evidence="15" type="ORF">SAMN03080614_103120</name>
</gene>
<evidence type="ECO:0000256" key="13">
    <source>
        <dbReference type="RuleBase" id="RU000578"/>
    </source>
</evidence>